<dbReference type="GO" id="GO:0033014">
    <property type="term" value="P:tetrapyrrole biosynthetic process"/>
    <property type="evidence" value="ECO:0007669"/>
    <property type="project" value="InterPro"/>
</dbReference>
<dbReference type="GO" id="GO:0004852">
    <property type="term" value="F:uroporphyrinogen-III synthase activity"/>
    <property type="evidence" value="ECO:0007669"/>
    <property type="project" value="InterPro"/>
</dbReference>
<name>A0A1Y0ENN9_9BURK</name>
<dbReference type="CDD" id="cd06578">
    <property type="entry name" value="HemD"/>
    <property type="match status" value="1"/>
</dbReference>
<organism evidence="2 3">
    <name type="scientific">Comamonas serinivorans</name>
    <dbReference type="NCBI Taxonomy" id="1082851"/>
    <lineage>
        <taxon>Bacteria</taxon>
        <taxon>Pseudomonadati</taxon>
        <taxon>Pseudomonadota</taxon>
        <taxon>Betaproteobacteria</taxon>
        <taxon>Burkholderiales</taxon>
        <taxon>Comamonadaceae</taxon>
        <taxon>Comamonas</taxon>
    </lineage>
</organism>
<dbReference type="EMBL" id="CP021455">
    <property type="protein sequence ID" value="ARU05253.1"/>
    <property type="molecule type" value="Genomic_DNA"/>
</dbReference>
<dbReference type="KEGG" id="cser:CCO03_11695"/>
<gene>
    <name evidence="2" type="ORF">CCO03_11695</name>
</gene>
<dbReference type="SUPFAM" id="SSF69618">
    <property type="entry name" value="HemD-like"/>
    <property type="match status" value="1"/>
</dbReference>
<dbReference type="InterPro" id="IPR003754">
    <property type="entry name" value="4pyrrol_synth_uPrphyn_synth"/>
</dbReference>
<reference evidence="2 3" key="1">
    <citation type="submission" date="2017-05" db="EMBL/GenBank/DDBJ databases">
        <authorList>
            <person name="Song R."/>
            <person name="Chenine A.L."/>
            <person name="Ruprecht R.M."/>
        </authorList>
    </citation>
    <scope>NUCLEOTIDE SEQUENCE [LARGE SCALE GENOMIC DNA]</scope>
    <source>
        <strain evidence="2 3">DSM 26136</strain>
    </source>
</reference>
<accession>A0A1Y0ENN9</accession>
<dbReference type="Pfam" id="PF02602">
    <property type="entry name" value="HEM4"/>
    <property type="match status" value="1"/>
</dbReference>
<feature type="domain" description="Tetrapyrrole biosynthesis uroporphyrinogen III synthase" evidence="1">
    <location>
        <begin position="40"/>
        <end position="281"/>
    </location>
</feature>
<protein>
    <recommendedName>
        <fullName evidence="1">Tetrapyrrole biosynthesis uroporphyrinogen III synthase domain-containing protein</fullName>
    </recommendedName>
</protein>
<dbReference type="InterPro" id="IPR036108">
    <property type="entry name" value="4pyrrol_syn_uPrphyn_synt_sf"/>
</dbReference>
<dbReference type="AlphaFoldDB" id="A0A1Y0ENN9"/>
<dbReference type="RefSeq" id="WP_087281229.1">
    <property type="nucleotide sequence ID" value="NZ_CP021455.1"/>
</dbReference>
<dbReference type="Proteomes" id="UP000196138">
    <property type="component" value="Chromosome"/>
</dbReference>
<evidence type="ECO:0000313" key="2">
    <source>
        <dbReference type="EMBL" id="ARU05253.1"/>
    </source>
</evidence>
<keyword evidence="3" id="KW-1185">Reference proteome</keyword>
<dbReference type="Gene3D" id="3.40.50.10090">
    <property type="match status" value="2"/>
</dbReference>
<evidence type="ECO:0000313" key="3">
    <source>
        <dbReference type="Proteomes" id="UP000196138"/>
    </source>
</evidence>
<proteinExistence type="predicted"/>
<dbReference type="OrthoDB" id="9787650at2"/>
<sequence length="297" mass="31175">MGGTPADAVRLAARQNSPAPAAGQAGARTWWVTRPQPEADDWVARLQAQGIAARALPLLSIAAAPDPQALRARADELRAGQWQAVMFVSANAVRGLLAAAPDLARAFGTTARAWAPGPGTAQALLDAGLAPEAVDRPAAHARQFESESLWAQVAGQVVPSRAGQPFRLLLIRGADEGGQIVGRNWLLQQVHNLGGVVGDVAAYQRGRPGDLPARLRALPPGRQGWLFSSSHAVANLLAEVFKQSAGAEQAWRHDWSCDQALCTHARVAQAAQALGFASVHVCRPVLAEVVASIESLA</sequence>
<evidence type="ECO:0000259" key="1">
    <source>
        <dbReference type="Pfam" id="PF02602"/>
    </source>
</evidence>